<accession>A0A250VG16</accession>
<dbReference type="Proteomes" id="UP000217446">
    <property type="component" value="Unassembled WGS sequence"/>
</dbReference>
<name>A0A250VG16_STROL</name>
<dbReference type="EMBL" id="BDQI01000009">
    <property type="protein sequence ID" value="GAX53101.1"/>
    <property type="molecule type" value="Genomic_DNA"/>
</dbReference>
<feature type="chain" id="PRO_5012332090" evidence="2">
    <location>
        <begin position="30"/>
        <end position="200"/>
    </location>
</feature>
<evidence type="ECO:0000313" key="4">
    <source>
        <dbReference type="Proteomes" id="UP000217446"/>
    </source>
</evidence>
<evidence type="ECO:0000313" key="3">
    <source>
        <dbReference type="EMBL" id="GAX53101.1"/>
    </source>
</evidence>
<comment type="caution">
    <text evidence="3">The sequence shown here is derived from an EMBL/GenBank/DDBJ whole genome shotgun (WGS) entry which is preliminary data.</text>
</comment>
<proteinExistence type="predicted"/>
<evidence type="ECO:0000256" key="2">
    <source>
        <dbReference type="SAM" id="SignalP"/>
    </source>
</evidence>
<sequence length="200" mass="20393">MNAITRACTAAALTAFLAVGSGGVGTAFAEDAPTPVNADQDGNPIPQAPDEADAVTNGPVHPDGCPPDPSISITNAKSVFVGDKSKTVYGQSGVTLSVSVAKGHTWTGTVTYAAKLSESIIVASAEETFGGSVSYAKTTTVTLGGSWKVPASQRDGWLALGSKGYSFNWEKGSYNGGCKWIVSNHGTAKLPALSPYIAHS</sequence>
<keyword evidence="4" id="KW-1185">Reference proteome</keyword>
<feature type="region of interest" description="Disordered" evidence="1">
    <location>
        <begin position="30"/>
        <end position="69"/>
    </location>
</feature>
<keyword evidence="2" id="KW-0732">Signal</keyword>
<feature type="signal peptide" evidence="2">
    <location>
        <begin position="1"/>
        <end position="29"/>
    </location>
</feature>
<dbReference type="AlphaFoldDB" id="A0A250VG16"/>
<protein>
    <submittedName>
        <fullName evidence="3">Uncharacterized protein</fullName>
    </submittedName>
</protein>
<dbReference type="RefSeq" id="WP_208948607.1">
    <property type="nucleotide sequence ID" value="NZ_KQ948460.1"/>
</dbReference>
<evidence type="ECO:0000256" key="1">
    <source>
        <dbReference type="SAM" id="MobiDB-lite"/>
    </source>
</evidence>
<reference evidence="4" key="1">
    <citation type="submission" date="2017-05" db="EMBL/GenBank/DDBJ databases">
        <title>Streptomyces olivochromogenes NBRC 3561 whole genome shotgun sequence.</title>
        <authorList>
            <person name="Dohra H."/>
            <person name="Kodani S."/>
        </authorList>
    </citation>
    <scope>NUCLEOTIDE SEQUENCE [LARGE SCALE GENOMIC DNA]</scope>
    <source>
        <strain evidence="4">NBRC 3561</strain>
    </source>
</reference>
<organism evidence="3 4">
    <name type="scientific">Streptomyces olivochromogenes</name>
    <dbReference type="NCBI Taxonomy" id="1963"/>
    <lineage>
        <taxon>Bacteria</taxon>
        <taxon>Bacillati</taxon>
        <taxon>Actinomycetota</taxon>
        <taxon>Actinomycetes</taxon>
        <taxon>Kitasatosporales</taxon>
        <taxon>Streptomycetaceae</taxon>
        <taxon>Streptomyces</taxon>
    </lineage>
</organism>
<gene>
    <name evidence="3" type="ORF">SO3561_04626</name>
</gene>